<protein>
    <submittedName>
        <fullName evidence="2">Uncharacterized protein</fullName>
    </submittedName>
</protein>
<dbReference type="AlphaFoldDB" id="A0AAD4VF65"/>
<keyword evidence="3" id="KW-1185">Reference proteome</keyword>
<dbReference type="Proteomes" id="UP001054821">
    <property type="component" value="Chromosome 6"/>
</dbReference>
<accession>A0AAD4VF65</accession>
<name>A0AAD4VF65_PRUDU</name>
<feature type="region of interest" description="Disordered" evidence="1">
    <location>
        <begin position="1"/>
        <end position="27"/>
    </location>
</feature>
<comment type="caution">
    <text evidence="2">The sequence shown here is derived from an EMBL/GenBank/DDBJ whole genome shotgun (WGS) entry which is preliminary data.</text>
</comment>
<dbReference type="EMBL" id="JAJFAZ020000006">
    <property type="protein sequence ID" value="KAI5323969.1"/>
    <property type="molecule type" value="Genomic_DNA"/>
</dbReference>
<organism evidence="2 3">
    <name type="scientific">Prunus dulcis</name>
    <name type="common">Almond</name>
    <name type="synonym">Amygdalus dulcis</name>
    <dbReference type="NCBI Taxonomy" id="3755"/>
    <lineage>
        <taxon>Eukaryota</taxon>
        <taxon>Viridiplantae</taxon>
        <taxon>Streptophyta</taxon>
        <taxon>Embryophyta</taxon>
        <taxon>Tracheophyta</taxon>
        <taxon>Spermatophyta</taxon>
        <taxon>Magnoliopsida</taxon>
        <taxon>eudicotyledons</taxon>
        <taxon>Gunneridae</taxon>
        <taxon>Pentapetalae</taxon>
        <taxon>rosids</taxon>
        <taxon>fabids</taxon>
        <taxon>Rosales</taxon>
        <taxon>Rosaceae</taxon>
        <taxon>Amygdaloideae</taxon>
        <taxon>Amygdaleae</taxon>
        <taxon>Prunus</taxon>
    </lineage>
</organism>
<proteinExistence type="predicted"/>
<evidence type="ECO:0000313" key="3">
    <source>
        <dbReference type="Proteomes" id="UP001054821"/>
    </source>
</evidence>
<sequence>MAPAREKRPGQALGPTSQGKPKGRFRMGFSPRAMMSALMSSLTESAPHAQGGAPAPPVAREVHYKSWNCTSASETRCTAPVRRNAQTTWRCNEMPTGEDRFYILVKARKRYNNQQKQARKAKNDANENPKELPKSKVVVSEKRSPKEPPNTLAKPSFESSLKPSSNLDRLLESTTPSVPAQYFSKVDHIFMFYLLCFVFGCSKIV</sequence>
<evidence type="ECO:0000256" key="1">
    <source>
        <dbReference type="SAM" id="MobiDB-lite"/>
    </source>
</evidence>
<evidence type="ECO:0000313" key="2">
    <source>
        <dbReference type="EMBL" id="KAI5323969.1"/>
    </source>
</evidence>
<gene>
    <name evidence="2" type="ORF">L3X38_033042</name>
</gene>
<feature type="compositionally biased region" description="Basic and acidic residues" evidence="1">
    <location>
        <begin position="121"/>
        <end position="146"/>
    </location>
</feature>
<reference evidence="2 3" key="1">
    <citation type="journal article" date="2022" name="G3 (Bethesda)">
        <title>Whole-genome sequence and methylome profiling of the almond [Prunus dulcis (Mill.) D.A. Webb] cultivar 'Nonpareil'.</title>
        <authorList>
            <person name="D'Amico-Willman K.M."/>
            <person name="Ouma W.Z."/>
            <person name="Meulia T."/>
            <person name="Sideli G.M."/>
            <person name="Gradziel T.M."/>
            <person name="Fresnedo-Ramirez J."/>
        </authorList>
    </citation>
    <scope>NUCLEOTIDE SEQUENCE [LARGE SCALE GENOMIC DNA]</scope>
    <source>
        <strain evidence="2">Clone GOH B32 T37-40</strain>
    </source>
</reference>
<feature type="region of interest" description="Disordered" evidence="1">
    <location>
        <begin position="112"/>
        <end position="164"/>
    </location>
</feature>